<evidence type="ECO:0000256" key="4">
    <source>
        <dbReference type="ARBA" id="ARBA00022989"/>
    </source>
</evidence>
<keyword evidence="2" id="KW-1003">Cell membrane</keyword>
<sequence length="373" mass="40538">MARFDRYLLSQLLALFGFFSLVLVAVYWVNRAVGLFDQLIGDGQSALVFLQFSLLTLPNVIRLVLPISAFIGAVYVANRLMSESELVVMQATGFSAFRLARPVWYFGLIVAGMMLVLTHLLVPASRSALAERSEAISQNVSARFLKDGQFIHPSDGITLYIREIAPTGELLDLFLADDRVADQRAIYTAKKAFFARTDSGPKLLMVDGMVQFLGAKAQLSVTRFADFTYDLAGLMQVPAARSRNMAELPTAELLAPTEALAAEVRQTQASMMFEGHDRIAQPFMALAAALIGFSSLLLGAFSRFGLWRQVGVAVVLLLVVQAIATVATSVGEDMAGGWALAYVAPVLGTLIGITELWLSQRPRRVPKLAAVTA</sequence>
<name>A0ABV7IUX7_9RHOB</name>
<keyword evidence="8" id="KW-1185">Reference proteome</keyword>
<keyword evidence="4 6" id="KW-1133">Transmembrane helix</keyword>
<evidence type="ECO:0000313" key="7">
    <source>
        <dbReference type="EMBL" id="MFC3180271.1"/>
    </source>
</evidence>
<feature type="transmembrane region" description="Helical" evidence="6">
    <location>
        <begin position="7"/>
        <end position="29"/>
    </location>
</feature>
<keyword evidence="5 6" id="KW-0472">Membrane</keyword>
<feature type="transmembrane region" description="Helical" evidence="6">
    <location>
        <begin position="310"/>
        <end position="331"/>
    </location>
</feature>
<evidence type="ECO:0000256" key="5">
    <source>
        <dbReference type="ARBA" id="ARBA00023136"/>
    </source>
</evidence>
<gene>
    <name evidence="7" type="primary">lptF</name>
    <name evidence="7" type="ORF">ACFOGH_04655</name>
</gene>
<dbReference type="PANTHER" id="PTHR33529">
    <property type="entry name" value="SLR0882 PROTEIN-RELATED"/>
    <property type="match status" value="1"/>
</dbReference>
<dbReference type="Pfam" id="PF03739">
    <property type="entry name" value="LptF_LptG"/>
    <property type="match status" value="1"/>
</dbReference>
<reference evidence="8" key="1">
    <citation type="journal article" date="2019" name="Int. J. Syst. Evol. Microbiol.">
        <title>The Global Catalogue of Microorganisms (GCM) 10K type strain sequencing project: providing services to taxonomists for standard genome sequencing and annotation.</title>
        <authorList>
            <consortium name="The Broad Institute Genomics Platform"/>
            <consortium name="The Broad Institute Genome Sequencing Center for Infectious Disease"/>
            <person name="Wu L."/>
            <person name="Ma J."/>
        </authorList>
    </citation>
    <scope>NUCLEOTIDE SEQUENCE [LARGE SCALE GENOMIC DNA]</scope>
    <source>
        <strain evidence="8">KCTC 52039</strain>
    </source>
</reference>
<dbReference type="Proteomes" id="UP001595547">
    <property type="component" value="Unassembled WGS sequence"/>
</dbReference>
<dbReference type="InterPro" id="IPR005495">
    <property type="entry name" value="LptG/LptF_permease"/>
</dbReference>
<accession>A0ABV7IUX7</accession>
<dbReference type="InterPro" id="IPR030922">
    <property type="entry name" value="LptF"/>
</dbReference>
<dbReference type="NCBIfam" id="TIGR04407">
    <property type="entry name" value="LptF_YjgP"/>
    <property type="match status" value="1"/>
</dbReference>
<proteinExistence type="predicted"/>
<evidence type="ECO:0000256" key="1">
    <source>
        <dbReference type="ARBA" id="ARBA00004651"/>
    </source>
</evidence>
<evidence type="ECO:0000256" key="6">
    <source>
        <dbReference type="SAM" id="Phobius"/>
    </source>
</evidence>
<organism evidence="7 8">
    <name type="scientific">Cypionkella sinensis</name>
    <dbReference type="NCBI Taxonomy" id="1756043"/>
    <lineage>
        <taxon>Bacteria</taxon>
        <taxon>Pseudomonadati</taxon>
        <taxon>Pseudomonadota</taxon>
        <taxon>Alphaproteobacteria</taxon>
        <taxon>Rhodobacterales</taxon>
        <taxon>Paracoccaceae</taxon>
        <taxon>Cypionkella</taxon>
    </lineage>
</organism>
<feature type="transmembrane region" description="Helical" evidence="6">
    <location>
        <begin position="337"/>
        <end position="358"/>
    </location>
</feature>
<keyword evidence="3 6" id="KW-0812">Transmembrane</keyword>
<dbReference type="EMBL" id="JBHRTO010000001">
    <property type="protein sequence ID" value="MFC3180271.1"/>
    <property type="molecule type" value="Genomic_DNA"/>
</dbReference>
<dbReference type="RefSeq" id="WP_380071901.1">
    <property type="nucleotide sequence ID" value="NZ_JBHRTO010000001.1"/>
</dbReference>
<protein>
    <submittedName>
        <fullName evidence="7">LPS export ABC transporter permease LptF</fullName>
    </submittedName>
</protein>
<feature type="transmembrane region" description="Helical" evidence="6">
    <location>
        <begin position="279"/>
        <end position="298"/>
    </location>
</feature>
<evidence type="ECO:0000256" key="3">
    <source>
        <dbReference type="ARBA" id="ARBA00022692"/>
    </source>
</evidence>
<feature type="transmembrane region" description="Helical" evidence="6">
    <location>
        <begin position="102"/>
        <end position="122"/>
    </location>
</feature>
<evidence type="ECO:0000313" key="8">
    <source>
        <dbReference type="Proteomes" id="UP001595547"/>
    </source>
</evidence>
<comment type="subcellular location">
    <subcellularLocation>
        <location evidence="1">Cell membrane</location>
        <topology evidence="1">Multi-pass membrane protein</topology>
    </subcellularLocation>
</comment>
<evidence type="ECO:0000256" key="2">
    <source>
        <dbReference type="ARBA" id="ARBA00022475"/>
    </source>
</evidence>
<comment type="caution">
    <text evidence="7">The sequence shown here is derived from an EMBL/GenBank/DDBJ whole genome shotgun (WGS) entry which is preliminary data.</text>
</comment>
<feature type="transmembrane region" description="Helical" evidence="6">
    <location>
        <begin position="60"/>
        <end position="81"/>
    </location>
</feature>
<dbReference type="PANTHER" id="PTHR33529:SF6">
    <property type="entry name" value="YJGP_YJGQ FAMILY PERMEASE"/>
    <property type="match status" value="1"/>
</dbReference>